<dbReference type="AlphaFoldDB" id="A0A1M5ED30"/>
<gene>
    <name evidence="1" type="ORF">SAMN05444396_101307</name>
</gene>
<evidence type="ECO:0000313" key="2">
    <source>
        <dbReference type="Proteomes" id="UP000184036"/>
    </source>
</evidence>
<dbReference type="OrthoDB" id="1523398at2"/>
<protein>
    <recommendedName>
        <fullName evidence="3">TrkA-N domain-containing protein</fullName>
    </recommendedName>
</protein>
<dbReference type="RefSeq" id="WP_072987286.1">
    <property type="nucleotide sequence ID" value="NZ_FQWE01000001.1"/>
</dbReference>
<proteinExistence type="predicted"/>
<reference evidence="2" key="1">
    <citation type="submission" date="2016-11" db="EMBL/GenBank/DDBJ databases">
        <authorList>
            <person name="Varghese N."/>
            <person name="Submissions S."/>
        </authorList>
    </citation>
    <scope>NUCLEOTIDE SEQUENCE [LARGE SCALE GENOMIC DNA]</scope>
    <source>
        <strain evidence="2">DSM 19741</strain>
    </source>
</reference>
<dbReference type="EMBL" id="FQWE01000001">
    <property type="protein sequence ID" value="SHF77096.1"/>
    <property type="molecule type" value="Genomic_DNA"/>
</dbReference>
<keyword evidence="2" id="KW-1185">Reference proteome</keyword>
<organism evidence="1 2">
    <name type="scientific">Flavobacterium segetis</name>
    <dbReference type="NCBI Taxonomy" id="271157"/>
    <lineage>
        <taxon>Bacteria</taxon>
        <taxon>Pseudomonadati</taxon>
        <taxon>Bacteroidota</taxon>
        <taxon>Flavobacteriia</taxon>
        <taxon>Flavobacteriales</taxon>
        <taxon>Flavobacteriaceae</taxon>
        <taxon>Flavobacterium</taxon>
    </lineage>
</organism>
<name>A0A1M5ED30_9FLAO</name>
<dbReference type="Proteomes" id="UP000184036">
    <property type="component" value="Unassembled WGS sequence"/>
</dbReference>
<sequence>MSFIKTYAAIGLSKSGIVSLLSITDQNNVVLLFDYNLEVLNDVFFINHLKNYNKKVEVMSCAINASWEADIIVISNAYLRNKDLVRQIKMVATGKVVIVLLDKKNQYHESINPEAMLALFPFSKVLFITELEMDHLGIFLKDHDHQNTNYAGALS</sequence>
<evidence type="ECO:0000313" key="1">
    <source>
        <dbReference type="EMBL" id="SHF77096.1"/>
    </source>
</evidence>
<accession>A0A1M5ED30</accession>
<evidence type="ECO:0008006" key="3">
    <source>
        <dbReference type="Google" id="ProtNLM"/>
    </source>
</evidence>
<dbReference type="STRING" id="271157.SAMN05444396_101307"/>